<dbReference type="InterPro" id="IPR043519">
    <property type="entry name" value="NT_sf"/>
</dbReference>
<proteinExistence type="predicted"/>
<evidence type="ECO:0000313" key="1">
    <source>
        <dbReference type="EMBL" id="SDC21347.1"/>
    </source>
</evidence>
<gene>
    <name evidence="1" type="ORF">SAMN04487894_101616</name>
</gene>
<evidence type="ECO:0000313" key="2">
    <source>
        <dbReference type="Proteomes" id="UP000198757"/>
    </source>
</evidence>
<keyword evidence="2" id="KW-1185">Reference proteome</keyword>
<dbReference type="SUPFAM" id="SSF81301">
    <property type="entry name" value="Nucleotidyltransferase"/>
    <property type="match status" value="1"/>
</dbReference>
<dbReference type="PANTHER" id="PTHR34817">
    <property type="entry name" value="NUCLEOTIDYLTRANSFERASE"/>
    <property type="match status" value="1"/>
</dbReference>
<accession>A0A1G6JRN0</accession>
<name>A0A1G6JRN0_NIADE</name>
<sequence>MHQHILHTLKELAAEKDVTLLYACETGSRAWGFPSPDSDYDIRFIYRHHRNWYLSLATQKDALSLIKNDLDITGWDLKKSLLLLKKSNIPLIERFQSPIVYYAAPGFKQEFRQLIRAYYSPIAVFFHHHSLVLKFRETCRPGIPFKLKGFFYMLRSLLSCNWILHDDTVPPMELEKLLKYTSPRISKTILRLVALKATKPESYDHKGATSLFNRLDGLFEQLEASRSALKVNNSNMDLLNHYFINKLNDPTYD</sequence>
<dbReference type="Pfam" id="PF10127">
    <property type="entry name" value="RlaP"/>
    <property type="match status" value="1"/>
</dbReference>
<dbReference type="STRING" id="1285928.SAMN04487894_101616"/>
<dbReference type="InterPro" id="IPR018775">
    <property type="entry name" value="RlaP"/>
</dbReference>
<dbReference type="EMBL" id="FMZO01000001">
    <property type="protein sequence ID" value="SDC21347.1"/>
    <property type="molecule type" value="Genomic_DNA"/>
</dbReference>
<reference evidence="2" key="1">
    <citation type="submission" date="2016-10" db="EMBL/GenBank/DDBJ databases">
        <authorList>
            <person name="Varghese N."/>
            <person name="Submissions S."/>
        </authorList>
    </citation>
    <scope>NUCLEOTIDE SEQUENCE [LARGE SCALE GENOMIC DNA]</scope>
    <source>
        <strain evidence="2">DSM 25811 / CCM 8410 / LMG 26954 / E90</strain>
    </source>
</reference>
<dbReference type="AlphaFoldDB" id="A0A1G6JRN0"/>
<organism evidence="1 2">
    <name type="scientific">Niabella drilacis (strain DSM 25811 / CCM 8410 / CCUG 62505 / LMG 26954 / E90)</name>
    <dbReference type="NCBI Taxonomy" id="1285928"/>
    <lineage>
        <taxon>Bacteria</taxon>
        <taxon>Pseudomonadati</taxon>
        <taxon>Bacteroidota</taxon>
        <taxon>Chitinophagia</taxon>
        <taxon>Chitinophagales</taxon>
        <taxon>Chitinophagaceae</taxon>
        <taxon>Niabella</taxon>
    </lineage>
</organism>
<dbReference type="PANTHER" id="PTHR34817:SF2">
    <property type="entry name" value="NUCLEOTIDYLTRANSFERASE"/>
    <property type="match status" value="1"/>
</dbReference>
<dbReference type="OrthoDB" id="9796845at2"/>
<protein>
    <recommendedName>
        <fullName evidence="3">Nucleotidyltransferase</fullName>
    </recommendedName>
</protein>
<dbReference type="RefSeq" id="WP_090388528.1">
    <property type="nucleotide sequence ID" value="NZ_FMZO01000001.1"/>
</dbReference>
<evidence type="ECO:0008006" key="3">
    <source>
        <dbReference type="Google" id="ProtNLM"/>
    </source>
</evidence>
<dbReference type="Proteomes" id="UP000198757">
    <property type="component" value="Unassembled WGS sequence"/>
</dbReference>